<protein>
    <submittedName>
        <fullName evidence="1">Uncharacterized protein</fullName>
    </submittedName>
</protein>
<dbReference type="EMBL" id="SIRL01000004">
    <property type="protein sequence ID" value="TBN50898.1"/>
    <property type="molecule type" value="Genomic_DNA"/>
</dbReference>
<evidence type="ECO:0000313" key="2">
    <source>
        <dbReference type="EMBL" id="TBN50898.1"/>
    </source>
</evidence>
<dbReference type="OrthoDB" id="9935761at2"/>
<evidence type="ECO:0000313" key="3">
    <source>
        <dbReference type="Proteomes" id="UP000198409"/>
    </source>
</evidence>
<dbReference type="RefSeq" id="WP_089387734.1">
    <property type="nucleotide sequence ID" value="NZ_FZNM01000004.1"/>
</dbReference>
<dbReference type="Proteomes" id="UP000198409">
    <property type="component" value="Unassembled WGS sequence"/>
</dbReference>
<dbReference type="Proteomes" id="UP000292859">
    <property type="component" value="Unassembled WGS sequence"/>
</dbReference>
<evidence type="ECO:0000313" key="4">
    <source>
        <dbReference type="Proteomes" id="UP000292859"/>
    </source>
</evidence>
<reference evidence="2 4" key="3">
    <citation type="submission" date="2019-02" db="EMBL/GenBank/DDBJ databases">
        <authorList>
            <person name="Zhang G."/>
        </authorList>
    </citation>
    <scope>NUCLEOTIDE SEQUENCE [LARGE SCALE GENOMIC DNA]</scope>
    <source>
        <strain evidence="2 4">CMB17</strain>
    </source>
</reference>
<sequence length="227" mass="24035">MIALASLRTVAGRGNLLVFDDADDAYVHHVLPLKLVPDSPPTLTVMGRGPRDRAEGILGGFWTLPLRGDAPSQDLAAITARLTRPDSPPPRLAMAEADLDLRVLLIPEPETGSANLVAAWRGGTIVLNGEAPAGAAGAALARAWDRGLPDGAAHLTLTLHGMTDPDGATILDETLRLSGQDGQVKLEVSTASTTTRQRAMGVLTIRREQPLRLPADRDVIWAGFDRA</sequence>
<reference evidence="3" key="1">
    <citation type="submission" date="2017-06" db="EMBL/GenBank/DDBJ databases">
        <authorList>
            <person name="Varghese N."/>
            <person name="Submissions S."/>
        </authorList>
    </citation>
    <scope>NUCLEOTIDE SEQUENCE [LARGE SCALE GENOMIC DNA]</scope>
    <source>
        <strain evidence="3">DSM 26170</strain>
    </source>
</reference>
<accession>A0A238WES4</accession>
<organism evidence="1 3">
    <name type="scientific">Paracoccus sediminis</name>
    <dbReference type="NCBI Taxonomy" id="1214787"/>
    <lineage>
        <taxon>Bacteria</taxon>
        <taxon>Pseudomonadati</taxon>
        <taxon>Pseudomonadota</taxon>
        <taxon>Alphaproteobacteria</taxon>
        <taxon>Rhodobacterales</taxon>
        <taxon>Paracoccaceae</taxon>
        <taxon>Paracoccus</taxon>
    </lineage>
</organism>
<evidence type="ECO:0000313" key="1">
    <source>
        <dbReference type="EMBL" id="SNR44948.1"/>
    </source>
</evidence>
<dbReference type="AlphaFoldDB" id="A0A238WES4"/>
<keyword evidence="4" id="KW-1185">Reference proteome</keyword>
<name>A0A238WES4_9RHOB</name>
<reference evidence="1" key="2">
    <citation type="submission" date="2017-06" db="EMBL/GenBank/DDBJ databases">
        <authorList>
            <person name="Kim H.J."/>
            <person name="Triplett B.A."/>
        </authorList>
    </citation>
    <scope>NUCLEOTIDE SEQUENCE [LARGE SCALE GENOMIC DNA]</scope>
    <source>
        <strain evidence="1">DSM 26170</strain>
    </source>
</reference>
<proteinExistence type="predicted"/>
<dbReference type="EMBL" id="FZNM01000004">
    <property type="protein sequence ID" value="SNR44948.1"/>
    <property type="molecule type" value="Genomic_DNA"/>
</dbReference>
<gene>
    <name evidence="2" type="ORF">EYF88_08280</name>
    <name evidence="1" type="ORF">SAMN06265378_104125</name>
</gene>